<protein>
    <submittedName>
        <fullName evidence="1">Uncharacterized protein</fullName>
    </submittedName>
</protein>
<organism evidence="1 2">
    <name type="scientific">Acetobacterium wieringae</name>
    <dbReference type="NCBI Taxonomy" id="52694"/>
    <lineage>
        <taxon>Bacteria</taxon>
        <taxon>Bacillati</taxon>
        <taxon>Bacillota</taxon>
        <taxon>Clostridia</taxon>
        <taxon>Eubacteriales</taxon>
        <taxon>Eubacteriaceae</taxon>
        <taxon>Acetobacterium</taxon>
    </lineage>
</organism>
<name>A0ABY6HGN6_9FIRM</name>
<proteinExistence type="predicted"/>
<sequence>MLIIVLVIVIPGYFLVRRLSTTLYSDNQKMEAETERRYGFQRLENERIEKAKAKEIDEARSNSKPYQRIPRRIVRAPQKTDMTVVKKYRRRVTDEKLNKVNIKQK</sequence>
<dbReference type="EMBL" id="CP087994">
    <property type="protein sequence ID" value="UYO63713.1"/>
    <property type="molecule type" value="Genomic_DNA"/>
</dbReference>
<evidence type="ECO:0000313" key="1">
    <source>
        <dbReference type="EMBL" id="UYO63713.1"/>
    </source>
</evidence>
<reference evidence="1" key="1">
    <citation type="submission" date="2021-11" db="EMBL/GenBank/DDBJ databases">
        <title>Isoprene-degrading acetogen.</title>
        <authorList>
            <person name="Yang Y."/>
            <person name="Jin H."/>
            <person name="Yan J."/>
        </authorList>
    </citation>
    <scope>NUCLEOTIDE SEQUENCE</scope>
    <source>
        <strain evidence="1">Berkeley</strain>
    </source>
</reference>
<keyword evidence="2" id="KW-1185">Reference proteome</keyword>
<dbReference type="Proteomes" id="UP001163550">
    <property type="component" value="Chromosome"/>
</dbReference>
<dbReference type="RefSeq" id="WP_228882426.1">
    <property type="nucleotide sequence ID" value="NZ_CABIIK010000045.1"/>
</dbReference>
<gene>
    <name evidence="1" type="ORF">LNN31_04590</name>
</gene>
<accession>A0ABY6HGN6</accession>
<evidence type="ECO:0000313" key="2">
    <source>
        <dbReference type="Proteomes" id="UP001163550"/>
    </source>
</evidence>